<evidence type="ECO:0000256" key="5">
    <source>
        <dbReference type="ARBA" id="ARBA00023163"/>
    </source>
</evidence>
<sequence length="178" mass="19995">MDRTKRDEYVEYVRARMPRLHRTAWLICGDPHLADDAVQATLAVLYSKWRHASTVENLDGYVHRILTRRIVDERRSRWSRVLLRASPPDRAAAPSEPGEYDHVMAALRALPKGQRAALVLRYFADLSIQDTASALGCSEGNVKSQCSRGLSALRDALRASSPEPGSDRPRTTTMRLIA</sequence>
<dbReference type="NCBIfam" id="TIGR02937">
    <property type="entry name" value="sigma70-ECF"/>
    <property type="match status" value="1"/>
</dbReference>
<feature type="domain" description="RNA polymerase sigma factor 70 region 4 type 2" evidence="8">
    <location>
        <begin position="103"/>
        <end position="153"/>
    </location>
</feature>
<proteinExistence type="inferred from homology"/>
<dbReference type="RefSeq" id="WP_271189865.1">
    <property type="nucleotide sequence ID" value="NZ_BAAAXA010000001.1"/>
</dbReference>
<dbReference type="Pfam" id="PF04542">
    <property type="entry name" value="Sigma70_r2"/>
    <property type="match status" value="1"/>
</dbReference>
<dbReference type="InterPro" id="IPR013249">
    <property type="entry name" value="RNA_pol_sigma70_r4_t2"/>
</dbReference>
<dbReference type="SUPFAM" id="SSF88659">
    <property type="entry name" value="Sigma3 and sigma4 domains of RNA polymerase sigma factors"/>
    <property type="match status" value="1"/>
</dbReference>
<gene>
    <name evidence="9" type="ORF">GCM10017581_074190</name>
</gene>
<evidence type="ECO:0000256" key="4">
    <source>
        <dbReference type="ARBA" id="ARBA00023125"/>
    </source>
</evidence>
<dbReference type="Gene3D" id="1.10.10.10">
    <property type="entry name" value="Winged helix-like DNA-binding domain superfamily/Winged helix DNA-binding domain"/>
    <property type="match status" value="1"/>
</dbReference>
<keyword evidence="4" id="KW-0238">DNA-binding</keyword>
<comment type="similarity">
    <text evidence="1">Belongs to the sigma-70 factor family. ECF subfamily.</text>
</comment>
<feature type="domain" description="RNA polymerase sigma-70 region 2" evidence="7">
    <location>
        <begin position="13"/>
        <end position="79"/>
    </location>
</feature>
<evidence type="ECO:0000313" key="10">
    <source>
        <dbReference type="Proteomes" id="UP001143480"/>
    </source>
</evidence>
<evidence type="ECO:0000256" key="2">
    <source>
        <dbReference type="ARBA" id="ARBA00023015"/>
    </source>
</evidence>
<keyword evidence="5" id="KW-0804">Transcription</keyword>
<evidence type="ECO:0000313" key="9">
    <source>
        <dbReference type="EMBL" id="GLL05672.1"/>
    </source>
</evidence>
<dbReference type="InterPro" id="IPR013324">
    <property type="entry name" value="RNA_pol_sigma_r3/r4-like"/>
</dbReference>
<accession>A0A9W6KPB8</accession>
<keyword evidence="3" id="KW-0731">Sigma factor</keyword>
<dbReference type="PANTHER" id="PTHR43133:SF50">
    <property type="entry name" value="ECF RNA POLYMERASE SIGMA FACTOR SIGM"/>
    <property type="match status" value="1"/>
</dbReference>
<dbReference type="CDD" id="cd06171">
    <property type="entry name" value="Sigma70_r4"/>
    <property type="match status" value="1"/>
</dbReference>
<evidence type="ECO:0000259" key="8">
    <source>
        <dbReference type="Pfam" id="PF08281"/>
    </source>
</evidence>
<name>A0A9W6KPB8_9ACTN</name>
<dbReference type="EMBL" id="BSFP01000061">
    <property type="protein sequence ID" value="GLL05672.1"/>
    <property type="molecule type" value="Genomic_DNA"/>
</dbReference>
<organism evidence="9 10">
    <name type="scientific">Dactylosporangium matsuzakiense</name>
    <dbReference type="NCBI Taxonomy" id="53360"/>
    <lineage>
        <taxon>Bacteria</taxon>
        <taxon>Bacillati</taxon>
        <taxon>Actinomycetota</taxon>
        <taxon>Actinomycetes</taxon>
        <taxon>Micromonosporales</taxon>
        <taxon>Micromonosporaceae</taxon>
        <taxon>Dactylosporangium</taxon>
    </lineage>
</organism>
<dbReference type="GO" id="GO:0016987">
    <property type="term" value="F:sigma factor activity"/>
    <property type="evidence" value="ECO:0007669"/>
    <property type="project" value="UniProtKB-KW"/>
</dbReference>
<dbReference type="Gene3D" id="1.10.1740.10">
    <property type="match status" value="1"/>
</dbReference>
<evidence type="ECO:0000259" key="7">
    <source>
        <dbReference type="Pfam" id="PF04542"/>
    </source>
</evidence>
<evidence type="ECO:0000256" key="6">
    <source>
        <dbReference type="SAM" id="MobiDB-lite"/>
    </source>
</evidence>
<dbReference type="InterPro" id="IPR039425">
    <property type="entry name" value="RNA_pol_sigma-70-like"/>
</dbReference>
<dbReference type="AlphaFoldDB" id="A0A9W6KPB8"/>
<protein>
    <submittedName>
        <fullName evidence="9">RNA polymerase sigma24 factor</fullName>
    </submittedName>
</protein>
<dbReference type="InterPro" id="IPR036388">
    <property type="entry name" value="WH-like_DNA-bd_sf"/>
</dbReference>
<dbReference type="GO" id="GO:0006352">
    <property type="term" value="P:DNA-templated transcription initiation"/>
    <property type="evidence" value="ECO:0007669"/>
    <property type="project" value="InterPro"/>
</dbReference>
<dbReference type="GO" id="GO:0003677">
    <property type="term" value="F:DNA binding"/>
    <property type="evidence" value="ECO:0007669"/>
    <property type="project" value="UniProtKB-KW"/>
</dbReference>
<dbReference type="InterPro" id="IPR014325">
    <property type="entry name" value="RNA_pol_sigma-E_actinobac"/>
</dbReference>
<dbReference type="NCBIfam" id="TIGR02983">
    <property type="entry name" value="SigE-fam_strep"/>
    <property type="match status" value="1"/>
</dbReference>
<dbReference type="SUPFAM" id="SSF88946">
    <property type="entry name" value="Sigma2 domain of RNA polymerase sigma factors"/>
    <property type="match status" value="1"/>
</dbReference>
<dbReference type="Pfam" id="PF08281">
    <property type="entry name" value="Sigma70_r4_2"/>
    <property type="match status" value="1"/>
</dbReference>
<evidence type="ECO:0000256" key="1">
    <source>
        <dbReference type="ARBA" id="ARBA00010641"/>
    </source>
</evidence>
<dbReference type="InterPro" id="IPR013325">
    <property type="entry name" value="RNA_pol_sigma_r2"/>
</dbReference>
<reference evidence="9" key="1">
    <citation type="journal article" date="2014" name="Int. J. Syst. Evol. Microbiol.">
        <title>Complete genome sequence of Corynebacterium casei LMG S-19264T (=DSM 44701T), isolated from a smear-ripened cheese.</title>
        <authorList>
            <consortium name="US DOE Joint Genome Institute (JGI-PGF)"/>
            <person name="Walter F."/>
            <person name="Albersmeier A."/>
            <person name="Kalinowski J."/>
            <person name="Ruckert C."/>
        </authorList>
    </citation>
    <scope>NUCLEOTIDE SEQUENCE</scope>
    <source>
        <strain evidence="9">VKM Ac-1321</strain>
    </source>
</reference>
<keyword evidence="2" id="KW-0805">Transcription regulation</keyword>
<keyword evidence="10" id="KW-1185">Reference proteome</keyword>
<dbReference type="InterPro" id="IPR014284">
    <property type="entry name" value="RNA_pol_sigma-70_dom"/>
</dbReference>
<dbReference type="PANTHER" id="PTHR43133">
    <property type="entry name" value="RNA POLYMERASE ECF-TYPE SIGMA FACTO"/>
    <property type="match status" value="1"/>
</dbReference>
<evidence type="ECO:0000256" key="3">
    <source>
        <dbReference type="ARBA" id="ARBA00023082"/>
    </source>
</evidence>
<dbReference type="InterPro" id="IPR007627">
    <property type="entry name" value="RNA_pol_sigma70_r2"/>
</dbReference>
<comment type="caution">
    <text evidence="9">The sequence shown here is derived from an EMBL/GenBank/DDBJ whole genome shotgun (WGS) entry which is preliminary data.</text>
</comment>
<dbReference type="Proteomes" id="UP001143480">
    <property type="component" value="Unassembled WGS sequence"/>
</dbReference>
<reference evidence="9" key="2">
    <citation type="submission" date="2023-01" db="EMBL/GenBank/DDBJ databases">
        <authorList>
            <person name="Sun Q."/>
            <person name="Evtushenko L."/>
        </authorList>
    </citation>
    <scope>NUCLEOTIDE SEQUENCE</scope>
    <source>
        <strain evidence="9">VKM Ac-1321</strain>
    </source>
</reference>
<feature type="region of interest" description="Disordered" evidence="6">
    <location>
        <begin position="157"/>
        <end position="178"/>
    </location>
</feature>